<dbReference type="InterPro" id="IPR029057">
    <property type="entry name" value="PRTase-like"/>
</dbReference>
<evidence type="ECO:0000256" key="2">
    <source>
        <dbReference type="RuleBase" id="RU004324"/>
    </source>
</evidence>
<proteinExistence type="inferred from homology"/>
<dbReference type="PANTHER" id="PTHR10210:SF41">
    <property type="entry name" value="RIBOSE-PHOSPHATE PYROPHOSPHOKINASE 1, CHLOROPLASTIC"/>
    <property type="match status" value="1"/>
</dbReference>
<accession>A0ABT5JR35</accession>
<dbReference type="Gene3D" id="3.40.50.2020">
    <property type="match status" value="2"/>
</dbReference>
<dbReference type="EMBL" id="JAQQXQ010000005">
    <property type="protein sequence ID" value="MDC8754630.1"/>
    <property type="molecule type" value="Genomic_DNA"/>
</dbReference>
<dbReference type="RefSeq" id="WP_273677696.1">
    <property type="nucleotide sequence ID" value="NZ_JAQQXQ010000005.1"/>
</dbReference>
<dbReference type="NCBIfam" id="TIGR01251">
    <property type="entry name" value="ribP_PPkin"/>
    <property type="match status" value="1"/>
</dbReference>
<evidence type="ECO:0000259" key="3">
    <source>
        <dbReference type="Pfam" id="PF00156"/>
    </source>
</evidence>
<gene>
    <name evidence="5" type="ORF">OIK40_08255</name>
</gene>
<dbReference type="InterPro" id="IPR005946">
    <property type="entry name" value="Rib-P_diPkinase"/>
</dbReference>
<name>A0ABT5JR35_9SPHN</name>
<evidence type="ECO:0000259" key="4">
    <source>
        <dbReference type="Pfam" id="PF13793"/>
    </source>
</evidence>
<evidence type="ECO:0000313" key="6">
    <source>
        <dbReference type="Proteomes" id="UP001216558"/>
    </source>
</evidence>
<protein>
    <submittedName>
        <fullName evidence="5">Ribose-phosphate diphosphokinase</fullName>
        <ecNumber evidence="5">2.7.6.1</ecNumber>
    </submittedName>
</protein>
<evidence type="ECO:0000313" key="5">
    <source>
        <dbReference type="EMBL" id="MDC8754630.1"/>
    </source>
</evidence>
<sequence length="297" mass="30880">MTAAAVHFFAEAKTEANRLAAALGTTCAPVAVHHFPDGESLVRAGETAPTALLYRSLDNPDAKLVELLLAAAALRDRGAQRVMLVAPYLCYMRQDTAFRPGEAVSQRVIGRLLADAFDGVLTVDPHLHRTHALGEVIPGIPAIAVSAAPLLAAAIDRGLHPAPILAGPDSESRQWVGEVARFAGLPFVIGSKQRRGDRDVSVTFAHTREIAGKPVVLVDDLVSSGRTLIAAAGALIAAGAARVEALAVHCLASEEDLAAMRAGGISRLHATDTVAGPTSEICVAPLLAGAIKNEGWT</sequence>
<comment type="caution">
    <text evidence="5">The sequence shown here is derived from an EMBL/GenBank/DDBJ whole genome shotgun (WGS) entry which is preliminary data.</text>
</comment>
<dbReference type="Proteomes" id="UP001216558">
    <property type="component" value="Unassembled WGS sequence"/>
</dbReference>
<keyword evidence="6" id="KW-1185">Reference proteome</keyword>
<dbReference type="InterPro" id="IPR029099">
    <property type="entry name" value="Pribosyltran_N"/>
</dbReference>
<dbReference type="Pfam" id="PF00156">
    <property type="entry name" value="Pribosyltran"/>
    <property type="match status" value="1"/>
</dbReference>
<dbReference type="EC" id="2.7.6.1" evidence="5"/>
<evidence type="ECO:0000256" key="1">
    <source>
        <dbReference type="ARBA" id="ARBA00022727"/>
    </source>
</evidence>
<dbReference type="CDD" id="cd06223">
    <property type="entry name" value="PRTases_typeI"/>
    <property type="match status" value="1"/>
</dbReference>
<dbReference type="InterPro" id="IPR000836">
    <property type="entry name" value="PRTase_dom"/>
</dbReference>
<dbReference type="SMART" id="SM01400">
    <property type="entry name" value="Pribosyltran_N"/>
    <property type="match status" value="1"/>
</dbReference>
<dbReference type="GO" id="GO:0004749">
    <property type="term" value="F:ribose phosphate diphosphokinase activity"/>
    <property type="evidence" value="ECO:0007669"/>
    <property type="project" value="UniProtKB-EC"/>
</dbReference>
<reference evidence="5 6" key="1">
    <citation type="submission" date="2022-10" db="EMBL/GenBank/DDBJ databases">
        <title>Erythrobacter sp. sf7 Genome sequencing.</title>
        <authorList>
            <person name="Park S."/>
        </authorList>
    </citation>
    <scope>NUCLEOTIDE SEQUENCE [LARGE SCALE GENOMIC DNA]</scope>
    <source>
        <strain evidence="6">sf7</strain>
    </source>
</reference>
<keyword evidence="5" id="KW-0808">Transferase</keyword>
<dbReference type="NCBIfam" id="NF005537">
    <property type="entry name" value="PRK07199.1"/>
    <property type="match status" value="1"/>
</dbReference>
<comment type="similarity">
    <text evidence="2">Belongs to the ribose-phosphate pyrophosphokinase family.</text>
</comment>
<feature type="domain" description="Phosphoribosyltransferase" evidence="3">
    <location>
        <begin position="163"/>
        <end position="249"/>
    </location>
</feature>
<dbReference type="Pfam" id="PF13793">
    <property type="entry name" value="Pribosyltran_N"/>
    <property type="match status" value="1"/>
</dbReference>
<keyword evidence="1 2" id="KW-0545">Nucleotide biosynthesis</keyword>
<organism evidence="5 6">
    <name type="scientific">Erythrobacter fulvus</name>
    <dbReference type="NCBI Taxonomy" id="2987523"/>
    <lineage>
        <taxon>Bacteria</taxon>
        <taxon>Pseudomonadati</taxon>
        <taxon>Pseudomonadota</taxon>
        <taxon>Alphaproteobacteria</taxon>
        <taxon>Sphingomonadales</taxon>
        <taxon>Erythrobacteraceae</taxon>
        <taxon>Erythrobacter/Porphyrobacter group</taxon>
        <taxon>Erythrobacter</taxon>
    </lineage>
</organism>
<dbReference type="PANTHER" id="PTHR10210">
    <property type="entry name" value="RIBOSE-PHOSPHATE DIPHOSPHOKINASE FAMILY MEMBER"/>
    <property type="match status" value="1"/>
</dbReference>
<dbReference type="SUPFAM" id="SSF53271">
    <property type="entry name" value="PRTase-like"/>
    <property type="match status" value="2"/>
</dbReference>
<feature type="domain" description="Ribose-phosphate pyrophosphokinase N-terminal" evidence="4">
    <location>
        <begin position="16"/>
        <end position="115"/>
    </location>
</feature>